<dbReference type="EMBL" id="FPCK01000002">
    <property type="protein sequence ID" value="SFV36131.1"/>
    <property type="molecule type" value="Genomic_DNA"/>
</dbReference>
<dbReference type="SUPFAM" id="SSF46689">
    <property type="entry name" value="Homeodomain-like"/>
    <property type="match status" value="2"/>
</dbReference>
<keyword evidence="2 6" id="KW-0238">DNA-binding</keyword>
<reference evidence="6 7" key="1">
    <citation type="submission" date="2016-10" db="EMBL/GenBank/DDBJ databases">
        <authorList>
            <person name="de Groot N.N."/>
        </authorList>
    </citation>
    <scope>NUCLEOTIDE SEQUENCE [LARGE SCALE GENOMIC DNA]</scope>
    <source>
        <strain evidence="6 7">IPL20</strain>
    </source>
</reference>
<dbReference type="Gene3D" id="1.10.10.60">
    <property type="entry name" value="Homeodomain-like"/>
    <property type="match status" value="2"/>
</dbReference>
<accession>A0A1I7NN96</accession>
<organism evidence="6 7">
    <name type="scientific">Devosia crocina</name>
    <dbReference type="NCBI Taxonomy" id="429728"/>
    <lineage>
        <taxon>Bacteria</taxon>
        <taxon>Pseudomonadati</taxon>
        <taxon>Pseudomonadota</taxon>
        <taxon>Alphaproteobacteria</taxon>
        <taxon>Hyphomicrobiales</taxon>
        <taxon>Devosiaceae</taxon>
        <taxon>Devosia</taxon>
    </lineage>
</organism>
<evidence type="ECO:0000259" key="5">
    <source>
        <dbReference type="PROSITE" id="PS01124"/>
    </source>
</evidence>
<proteinExistence type="predicted"/>
<evidence type="ECO:0000256" key="3">
    <source>
        <dbReference type="ARBA" id="ARBA00023159"/>
    </source>
</evidence>
<evidence type="ECO:0000256" key="2">
    <source>
        <dbReference type="ARBA" id="ARBA00023125"/>
    </source>
</evidence>
<dbReference type="SUPFAM" id="SSF51215">
    <property type="entry name" value="Regulatory protein AraC"/>
    <property type="match status" value="1"/>
</dbReference>
<dbReference type="Pfam" id="PF12833">
    <property type="entry name" value="HTH_18"/>
    <property type="match status" value="1"/>
</dbReference>
<dbReference type="Proteomes" id="UP000199074">
    <property type="component" value="Unassembled WGS sequence"/>
</dbReference>
<dbReference type="InterPro" id="IPR018062">
    <property type="entry name" value="HTH_AraC-typ_CS"/>
</dbReference>
<dbReference type="SMART" id="SM00342">
    <property type="entry name" value="HTH_ARAC"/>
    <property type="match status" value="1"/>
</dbReference>
<dbReference type="AlphaFoldDB" id="A0A1I7NN96"/>
<dbReference type="InterPro" id="IPR009057">
    <property type="entry name" value="Homeodomain-like_sf"/>
</dbReference>
<dbReference type="PROSITE" id="PS00041">
    <property type="entry name" value="HTH_ARAC_FAMILY_1"/>
    <property type="match status" value="2"/>
</dbReference>
<keyword evidence="4" id="KW-0804">Transcription</keyword>
<feature type="domain" description="HTH araC/xylS-type" evidence="5">
    <location>
        <begin position="183"/>
        <end position="285"/>
    </location>
</feature>
<keyword evidence="7" id="KW-1185">Reference proteome</keyword>
<dbReference type="PANTHER" id="PTHR46796">
    <property type="entry name" value="HTH-TYPE TRANSCRIPTIONAL ACTIVATOR RHAS-RELATED"/>
    <property type="match status" value="1"/>
</dbReference>
<dbReference type="OrthoDB" id="110167at2"/>
<dbReference type="InterPro" id="IPR037923">
    <property type="entry name" value="HTH-like"/>
</dbReference>
<evidence type="ECO:0000313" key="6">
    <source>
        <dbReference type="EMBL" id="SFV36131.1"/>
    </source>
</evidence>
<sequence>MFHPNMQSIVEGFAPSGGPKWRSWNGMLADVWAVTGAAGASGEYVSPHARLFCVLEEDQPGSIVLADGRKTASASSGRLSYVPPGMRTWSRAAGETRLRHLDLHVDLRHFAQRLGLSPRDERLLRPRLMFANARIEALAGLLAEDCISGARHDRYGESLAMALLVELFEIPLPAEEARGGLSQRRLRLATDYLADNCLVTVRLDDVAALTGLSPSYFASAFKASTGLTPHQWQMQQRIARVKERLSAGRSSISDIASACGFADQAHLTRVFKRHSGLTPAAWLRSFEL</sequence>
<dbReference type="STRING" id="429728.SAMN05216456_2344"/>
<gene>
    <name evidence="6" type="ORF">SAMN05216456_2344</name>
</gene>
<dbReference type="GO" id="GO:0003700">
    <property type="term" value="F:DNA-binding transcription factor activity"/>
    <property type="evidence" value="ECO:0007669"/>
    <property type="project" value="InterPro"/>
</dbReference>
<dbReference type="RefSeq" id="WP_139232576.1">
    <property type="nucleotide sequence ID" value="NZ_FPCK01000002.1"/>
</dbReference>
<evidence type="ECO:0000256" key="1">
    <source>
        <dbReference type="ARBA" id="ARBA00023015"/>
    </source>
</evidence>
<dbReference type="PROSITE" id="PS01124">
    <property type="entry name" value="HTH_ARAC_FAMILY_2"/>
    <property type="match status" value="1"/>
</dbReference>
<dbReference type="InterPro" id="IPR018060">
    <property type="entry name" value="HTH_AraC"/>
</dbReference>
<evidence type="ECO:0000313" key="7">
    <source>
        <dbReference type="Proteomes" id="UP000199074"/>
    </source>
</evidence>
<name>A0A1I7NN96_9HYPH</name>
<evidence type="ECO:0000256" key="4">
    <source>
        <dbReference type="ARBA" id="ARBA00023163"/>
    </source>
</evidence>
<dbReference type="InterPro" id="IPR050204">
    <property type="entry name" value="AraC_XylS_family_regulators"/>
</dbReference>
<dbReference type="PANTHER" id="PTHR46796:SF14">
    <property type="entry name" value="TRANSCRIPTIONAL REGULATORY PROTEIN"/>
    <property type="match status" value="1"/>
</dbReference>
<keyword evidence="3" id="KW-0010">Activator</keyword>
<dbReference type="GO" id="GO:0043565">
    <property type="term" value="F:sequence-specific DNA binding"/>
    <property type="evidence" value="ECO:0007669"/>
    <property type="project" value="InterPro"/>
</dbReference>
<keyword evidence="1" id="KW-0805">Transcription regulation</keyword>
<protein>
    <submittedName>
        <fullName evidence="6">AraC-type DNA-binding protein</fullName>
    </submittedName>
</protein>